<evidence type="ECO:0000256" key="1">
    <source>
        <dbReference type="ARBA" id="ARBA00006756"/>
    </source>
</evidence>
<dbReference type="PANTHER" id="PTHR12542:SF90">
    <property type="entry name" value="EXOCYST COMPLEX COMPONENT EXO70I"/>
    <property type="match status" value="1"/>
</dbReference>
<organism evidence="6 7">
    <name type="scientific">Dendrobium chrysotoxum</name>
    <name type="common">Orchid</name>
    <dbReference type="NCBI Taxonomy" id="161865"/>
    <lineage>
        <taxon>Eukaryota</taxon>
        <taxon>Viridiplantae</taxon>
        <taxon>Streptophyta</taxon>
        <taxon>Embryophyta</taxon>
        <taxon>Tracheophyta</taxon>
        <taxon>Spermatophyta</taxon>
        <taxon>Magnoliopsida</taxon>
        <taxon>Liliopsida</taxon>
        <taxon>Asparagales</taxon>
        <taxon>Orchidaceae</taxon>
        <taxon>Epidendroideae</taxon>
        <taxon>Malaxideae</taxon>
        <taxon>Dendrobiinae</taxon>
        <taxon>Dendrobium</taxon>
    </lineage>
</organism>
<evidence type="ECO:0000313" key="6">
    <source>
        <dbReference type="EMBL" id="KAH0460259.1"/>
    </source>
</evidence>
<comment type="similarity">
    <text evidence="1 3">Belongs to the EXO70 family.</text>
</comment>
<dbReference type="InterPro" id="IPR004140">
    <property type="entry name" value="Exo70"/>
</dbReference>
<gene>
    <name evidence="6" type="ORF">IEQ34_010922</name>
</gene>
<dbReference type="GO" id="GO:0006887">
    <property type="term" value="P:exocytosis"/>
    <property type="evidence" value="ECO:0007669"/>
    <property type="project" value="UniProtKB-KW"/>
</dbReference>
<name>A0AAV7GES7_DENCH</name>
<comment type="caution">
    <text evidence="6">The sequence shown here is derived from an EMBL/GenBank/DDBJ whole genome shotgun (WGS) entry which is preliminary data.</text>
</comment>
<dbReference type="AlphaFoldDB" id="A0AAV7GES7"/>
<dbReference type="SUPFAM" id="SSF74788">
    <property type="entry name" value="Cullin repeat-like"/>
    <property type="match status" value="1"/>
</dbReference>
<dbReference type="PANTHER" id="PTHR12542">
    <property type="entry name" value="EXOCYST COMPLEX PROTEIN EXO70"/>
    <property type="match status" value="1"/>
</dbReference>
<feature type="region of interest" description="Disordered" evidence="4">
    <location>
        <begin position="269"/>
        <end position="297"/>
    </location>
</feature>
<evidence type="ECO:0000313" key="7">
    <source>
        <dbReference type="Proteomes" id="UP000775213"/>
    </source>
</evidence>
<dbReference type="GO" id="GO:0005546">
    <property type="term" value="F:phosphatidylinositol-4,5-bisphosphate binding"/>
    <property type="evidence" value="ECO:0007669"/>
    <property type="project" value="InterPro"/>
</dbReference>
<keyword evidence="7" id="KW-1185">Reference proteome</keyword>
<dbReference type="Proteomes" id="UP000775213">
    <property type="component" value="Unassembled WGS sequence"/>
</dbReference>
<evidence type="ECO:0000256" key="3">
    <source>
        <dbReference type="RuleBase" id="RU365026"/>
    </source>
</evidence>
<evidence type="ECO:0000256" key="2">
    <source>
        <dbReference type="ARBA" id="ARBA00022448"/>
    </source>
</evidence>
<dbReference type="InterPro" id="IPR016159">
    <property type="entry name" value="Cullin_repeat-like_dom_sf"/>
</dbReference>
<evidence type="ECO:0000256" key="4">
    <source>
        <dbReference type="SAM" id="MobiDB-lite"/>
    </source>
</evidence>
<comment type="function">
    <text evidence="3">Component of the exocyst complex.</text>
</comment>
<dbReference type="InterPro" id="IPR046364">
    <property type="entry name" value="Exo70_C"/>
</dbReference>
<feature type="region of interest" description="Disordered" evidence="4">
    <location>
        <begin position="21"/>
        <end position="52"/>
    </location>
</feature>
<feature type="compositionally biased region" description="Low complexity" evidence="4">
    <location>
        <begin position="39"/>
        <end position="52"/>
    </location>
</feature>
<sequence>MIQLYPAATLTSNSSGTLNATPAGLLKPAVNQPKPSPARNPSIRSMSSNPSSEIAGDELAGIINDDDSIISNLRASHAALSNIVRSSIAAARELDAADGRLSCRQEFFAGITDAIAPLQSHALATKALNVRINQAVSPAISFLQAFSRAKRLERRLLVLSSGDGGGEGGSADHTMTYVDCVRRLSAAAAEVTAECEPAVQRLQDAVEFLGRTKATDKLRLRRLRDAAAALRAVCEEEVEQMRYEGPLDEALLRLQDEYEEILRRLRHPDVGESAGSGEGEWESDGMDRLGQGMDGPDWPALGSPEQIEVLRRIFEALTSNDCLDICIDIFVKVRYRQVAKALMRLNPDYLKTYEPEDIDRIEWESLESSISLWIRHLRVAVHSVLAAEKHLSRAVLSSAMDGAVWPECFAQISDRIMAVFLRFGEGVALSSPEPQKLFRLLEMFSAASRLRPVLSLLFDDAAPDIAARFRELQKMLVNAASRAFATLENLPDASPPPSDASVPGVVRYVINYLKCVADGKYASAMVHVLRTESLWKAGFLSRPDPDEALLGESLARALDALLAIVELKRGRYKDRVASQLFAMNSYWYMYMRTRGSELARLVGEEEMREKYKAAAEAAAFAYQKEAWGPILRMVQTDVGTEKGEAARAVARGKVEVFAREVEEILRRHRTAGYKVPDRDLREQIKKAVKEMVVPAYERFLHSCSAAMQGRPVLTPEALKELIGRLFEGSGGSGGGIAGRGEVGVGAAAEELVPSPGGGRLRRERRRVEGLRAGEGSTEKTYSP</sequence>
<keyword evidence="3" id="KW-0268">Exocytosis</keyword>
<proteinExistence type="inferred from homology"/>
<dbReference type="EMBL" id="JAGFBR010000010">
    <property type="protein sequence ID" value="KAH0460259.1"/>
    <property type="molecule type" value="Genomic_DNA"/>
</dbReference>
<accession>A0AAV7GES7</accession>
<feature type="domain" description="Exocyst complex subunit Exo70 C-terminal" evidence="5">
    <location>
        <begin position="373"/>
        <end position="709"/>
    </location>
</feature>
<keyword evidence="2 3" id="KW-0813">Transport</keyword>
<dbReference type="Pfam" id="PF03081">
    <property type="entry name" value="Exo70_C"/>
    <property type="match status" value="1"/>
</dbReference>
<dbReference type="GO" id="GO:0000145">
    <property type="term" value="C:exocyst"/>
    <property type="evidence" value="ECO:0007669"/>
    <property type="project" value="InterPro"/>
</dbReference>
<feature type="region of interest" description="Disordered" evidence="4">
    <location>
        <begin position="748"/>
        <end position="783"/>
    </location>
</feature>
<keyword evidence="3" id="KW-0653">Protein transport</keyword>
<dbReference type="Gene3D" id="1.20.1280.170">
    <property type="entry name" value="Exocyst complex component Exo70"/>
    <property type="match status" value="1"/>
</dbReference>
<evidence type="ECO:0000259" key="5">
    <source>
        <dbReference type="Pfam" id="PF03081"/>
    </source>
</evidence>
<reference evidence="6 7" key="1">
    <citation type="journal article" date="2021" name="Hortic Res">
        <title>Chromosome-scale assembly of the Dendrobium chrysotoxum genome enhances the understanding of orchid evolution.</title>
        <authorList>
            <person name="Zhang Y."/>
            <person name="Zhang G.Q."/>
            <person name="Zhang D."/>
            <person name="Liu X.D."/>
            <person name="Xu X.Y."/>
            <person name="Sun W.H."/>
            <person name="Yu X."/>
            <person name="Zhu X."/>
            <person name="Wang Z.W."/>
            <person name="Zhao X."/>
            <person name="Zhong W.Y."/>
            <person name="Chen H."/>
            <person name="Yin W.L."/>
            <person name="Huang T."/>
            <person name="Niu S.C."/>
            <person name="Liu Z.J."/>
        </authorList>
    </citation>
    <scope>NUCLEOTIDE SEQUENCE [LARGE SCALE GENOMIC DNA]</scope>
    <source>
        <strain evidence="6">Lindl</strain>
    </source>
</reference>
<dbReference type="GO" id="GO:0015031">
    <property type="term" value="P:protein transport"/>
    <property type="evidence" value="ECO:0007669"/>
    <property type="project" value="UniProtKB-KW"/>
</dbReference>
<protein>
    <recommendedName>
        <fullName evidence="3">Exocyst subunit Exo70 family protein</fullName>
    </recommendedName>
</protein>